<proteinExistence type="predicted"/>
<gene>
    <name evidence="4" type="ORF">LWI28_001624</name>
</gene>
<evidence type="ECO:0000259" key="2">
    <source>
        <dbReference type="Pfam" id="PF13976"/>
    </source>
</evidence>
<dbReference type="Pfam" id="PF13976">
    <property type="entry name" value="gag_pre-integrs"/>
    <property type="match status" value="1"/>
</dbReference>
<feature type="compositionally biased region" description="Basic and acidic residues" evidence="1">
    <location>
        <begin position="180"/>
        <end position="191"/>
    </location>
</feature>
<reference evidence="4" key="1">
    <citation type="journal article" date="2022" name="Plant J.">
        <title>Strategies of tolerance reflected in two North American maple genomes.</title>
        <authorList>
            <person name="McEvoy S.L."/>
            <person name="Sezen U.U."/>
            <person name="Trouern-Trend A."/>
            <person name="McMahon S.M."/>
            <person name="Schaberg P.G."/>
            <person name="Yang J."/>
            <person name="Wegrzyn J.L."/>
            <person name="Swenson N.G."/>
        </authorList>
    </citation>
    <scope>NUCLEOTIDE SEQUENCE</scope>
    <source>
        <strain evidence="4">91603</strain>
    </source>
</reference>
<sequence length="236" mass="26439">MGNDHALEIAGIGTIKIKMHGDTVCTIQEVRHVKGLKKNLLSLGQLDDLGCKSHIENGIMKIARGVLVVIRVEKIVANLYMLKGETLHEADACVVSSNHGEESTMMWHRKLGNISERGLKILSNRNLLPGLKLVNMSFCEHCVTKTTEVQVEDNPEQEDLDSSKAAPEHEVQEPIDPDAIEARRTTHERRPPAWHSEYVTESNVAYCLITEDEEPLTFHEARNSSDASLWMTAMHE</sequence>
<evidence type="ECO:0000259" key="3">
    <source>
        <dbReference type="Pfam" id="PF22936"/>
    </source>
</evidence>
<feature type="compositionally biased region" description="Acidic residues" evidence="1">
    <location>
        <begin position="150"/>
        <end position="160"/>
    </location>
</feature>
<keyword evidence="5" id="KW-1185">Reference proteome</keyword>
<evidence type="ECO:0008006" key="6">
    <source>
        <dbReference type="Google" id="ProtNLM"/>
    </source>
</evidence>
<accession>A0AAD5IWZ4</accession>
<dbReference type="InterPro" id="IPR025724">
    <property type="entry name" value="GAG-pre-integrase_dom"/>
</dbReference>
<dbReference type="InterPro" id="IPR054722">
    <property type="entry name" value="PolX-like_BBD"/>
</dbReference>
<feature type="region of interest" description="Disordered" evidence="1">
    <location>
        <begin position="149"/>
        <end position="195"/>
    </location>
</feature>
<dbReference type="EMBL" id="JAJSOW010000101">
    <property type="protein sequence ID" value="KAI9180139.1"/>
    <property type="molecule type" value="Genomic_DNA"/>
</dbReference>
<comment type="caution">
    <text evidence="4">The sequence shown here is derived from an EMBL/GenBank/DDBJ whole genome shotgun (WGS) entry which is preliminary data.</text>
</comment>
<feature type="domain" description="GAG-pre-integrase" evidence="2">
    <location>
        <begin position="78"/>
        <end position="143"/>
    </location>
</feature>
<dbReference type="Pfam" id="PF22936">
    <property type="entry name" value="Pol_BBD"/>
    <property type="match status" value="1"/>
</dbReference>
<dbReference type="Proteomes" id="UP001064489">
    <property type="component" value="Chromosome 4"/>
</dbReference>
<organism evidence="4 5">
    <name type="scientific">Acer negundo</name>
    <name type="common">Box elder</name>
    <dbReference type="NCBI Taxonomy" id="4023"/>
    <lineage>
        <taxon>Eukaryota</taxon>
        <taxon>Viridiplantae</taxon>
        <taxon>Streptophyta</taxon>
        <taxon>Embryophyta</taxon>
        <taxon>Tracheophyta</taxon>
        <taxon>Spermatophyta</taxon>
        <taxon>Magnoliopsida</taxon>
        <taxon>eudicotyledons</taxon>
        <taxon>Gunneridae</taxon>
        <taxon>Pentapetalae</taxon>
        <taxon>rosids</taxon>
        <taxon>malvids</taxon>
        <taxon>Sapindales</taxon>
        <taxon>Sapindaceae</taxon>
        <taxon>Hippocastanoideae</taxon>
        <taxon>Acereae</taxon>
        <taxon>Acer</taxon>
    </lineage>
</organism>
<name>A0AAD5IWZ4_ACENE</name>
<evidence type="ECO:0000313" key="4">
    <source>
        <dbReference type="EMBL" id="KAI9180139.1"/>
    </source>
</evidence>
<dbReference type="AlphaFoldDB" id="A0AAD5IWZ4"/>
<evidence type="ECO:0000313" key="5">
    <source>
        <dbReference type="Proteomes" id="UP001064489"/>
    </source>
</evidence>
<evidence type="ECO:0000256" key="1">
    <source>
        <dbReference type="SAM" id="MobiDB-lite"/>
    </source>
</evidence>
<protein>
    <recommendedName>
        <fullName evidence="6">GAG-pre-integrase domain-containing protein</fullName>
    </recommendedName>
</protein>
<feature type="domain" description="Retrovirus-related Pol polyprotein from transposon TNT 1-94-like beta-barrel" evidence="3">
    <location>
        <begin position="1"/>
        <end position="51"/>
    </location>
</feature>
<reference evidence="4" key="2">
    <citation type="submission" date="2023-02" db="EMBL/GenBank/DDBJ databases">
        <authorList>
            <person name="Swenson N.G."/>
            <person name="Wegrzyn J.L."/>
            <person name="Mcevoy S.L."/>
        </authorList>
    </citation>
    <scope>NUCLEOTIDE SEQUENCE</scope>
    <source>
        <strain evidence="4">91603</strain>
        <tissue evidence="4">Leaf</tissue>
    </source>
</reference>